<dbReference type="Pfam" id="PF14380">
    <property type="entry name" value="WAK_assoc"/>
    <property type="match status" value="1"/>
</dbReference>
<sequence length="298" mass="32959">MHHFSLPILLISILQWKLISSLPANCRNICGNIDIKYPFGIEEGCGAPMYRKMLNCSTNLFFLTPSGNYKVQSINYEKQTLTIYDPSMSTCTTLQPHHDFIMSEIQSVVIPPTPDTVFVLLNCSMDSPVLNHYKSLCFNFSGHSCDELYSSCSSFRVLHLVSSRYTHPYPYPPCCFTGYDTVKLMSMNILDCSHYTTVYNTDNLEGVGALDWSYGIELSYAVPNAGCRHCEQTGGTCGYDTETEVVLCLCSAPMNSTRDCGGGNLTSRGGEILASPILLRATVLILGVFLKGVSSLYN</sequence>
<evidence type="ECO:0000259" key="5">
    <source>
        <dbReference type="Pfam" id="PF13947"/>
    </source>
</evidence>
<evidence type="ECO:0000256" key="4">
    <source>
        <dbReference type="SAM" id="SignalP"/>
    </source>
</evidence>
<evidence type="ECO:0000256" key="1">
    <source>
        <dbReference type="ARBA" id="ARBA00004167"/>
    </source>
</evidence>
<dbReference type="InterPro" id="IPR025287">
    <property type="entry name" value="WAK_GUB"/>
</dbReference>
<dbReference type="GO" id="GO:0016020">
    <property type="term" value="C:membrane"/>
    <property type="evidence" value="ECO:0007669"/>
    <property type="project" value="UniProtKB-SubCell"/>
</dbReference>
<dbReference type="PANTHER" id="PTHR33355">
    <property type="entry name" value="WALL-ASSOCIATED RECEPTOR KINASE CARBOXY-TERMINAL PROTEIN-RELATED"/>
    <property type="match status" value="1"/>
</dbReference>
<feature type="chain" id="PRO_5029491688" description="Wall-associated receptor kinase galacturonan-binding domain-containing protein" evidence="4">
    <location>
        <begin position="22"/>
        <end position="298"/>
    </location>
</feature>
<feature type="signal peptide" evidence="4">
    <location>
        <begin position="1"/>
        <end position="21"/>
    </location>
</feature>
<comment type="subcellular location">
    <subcellularLocation>
        <location evidence="1">Membrane</location>
        <topology evidence="1">Single-pass membrane protein</topology>
    </subcellularLocation>
</comment>
<dbReference type="GO" id="GO:0030247">
    <property type="term" value="F:polysaccharide binding"/>
    <property type="evidence" value="ECO:0007669"/>
    <property type="project" value="InterPro"/>
</dbReference>
<dbReference type="InterPro" id="IPR032872">
    <property type="entry name" value="WAK_assoc_C"/>
</dbReference>
<dbReference type="OrthoDB" id="1859206at2759"/>
<feature type="domain" description="Wall-associated receptor kinase galacturonan-binding" evidence="5">
    <location>
        <begin position="26"/>
        <end position="85"/>
    </location>
</feature>
<evidence type="ECO:0000313" key="8">
    <source>
        <dbReference type="Proteomes" id="UP000541444"/>
    </source>
</evidence>
<evidence type="ECO:0000256" key="3">
    <source>
        <dbReference type="ARBA" id="ARBA00023180"/>
    </source>
</evidence>
<evidence type="ECO:0000256" key="2">
    <source>
        <dbReference type="ARBA" id="ARBA00022729"/>
    </source>
</evidence>
<dbReference type="Pfam" id="PF13947">
    <property type="entry name" value="GUB_WAK_bind"/>
    <property type="match status" value="1"/>
</dbReference>
<dbReference type="PANTHER" id="PTHR33355:SF12">
    <property type="entry name" value="WALL-ASSOCIATED RECEPTOR KINASE CARBOXY-TERMINAL PROTEIN"/>
    <property type="match status" value="1"/>
</dbReference>
<name>A0A7J7MNP5_9MAGN</name>
<dbReference type="AlphaFoldDB" id="A0A7J7MNP5"/>
<evidence type="ECO:0000259" key="6">
    <source>
        <dbReference type="Pfam" id="PF14380"/>
    </source>
</evidence>
<gene>
    <name evidence="7" type="ORF">GIB67_011324</name>
</gene>
<protein>
    <recommendedName>
        <fullName evidence="9">Wall-associated receptor kinase galacturonan-binding domain-containing protein</fullName>
    </recommendedName>
</protein>
<feature type="domain" description="Wall-associated receptor kinase C-terminal" evidence="6">
    <location>
        <begin position="214"/>
        <end position="251"/>
    </location>
</feature>
<evidence type="ECO:0008006" key="9">
    <source>
        <dbReference type="Google" id="ProtNLM"/>
    </source>
</evidence>
<keyword evidence="2 4" id="KW-0732">Signal</keyword>
<dbReference type="Proteomes" id="UP000541444">
    <property type="component" value="Unassembled WGS sequence"/>
</dbReference>
<evidence type="ECO:0000313" key="7">
    <source>
        <dbReference type="EMBL" id="KAF6156523.1"/>
    </source>
</evidence>
<dbReference type="EMBL" id="JACGCM010001329">
    <property type="protein sequence ID" value="KAF6156523.1"/>
    <property type="molecule type" value="Genomic_DNA"/>
</dbReference>
<keyword evidence="3" id="KW-0325">Glycoprotein</keyword>
<keyword evidence="8" id="KW-1185">Reference proteome</keyword>
<comment type="caution">
    <text evidence="7">The sequence shown here is derived from an EMBL/GenBank/DDBJ whole genome shotgun (WGS) entry which is preliminary data.</text>
</comment>
<organism evidence="7 8">
    <name type="scientific">Kingdonia uniflora</name>
    <dbReference type="NCBI Taxonomy" id="39325"/>
    <lineage>
        <taxon>Eukaryota</taxon>
        <taxon>Viridiplantae</taxon>
        <taxon>Streptophyta</taxon>
        <taxon>Embryophyta</taxon>
        <taxon>Tracheophyta</taxon>
        <taxon>Spermatophyta</taxon>
        <taxon>Magnoliopsida</taxon>
        <taxon>Ranunculales</taxon>
        <taxon>Circaeasteraceae</taxon>
        <taxon>Kingdonia</taxon>
    </lineage>
</organism>
<proteinExistence type="predicted"/>
<reference evidence="7 8" key="1">
    <citation type="journal article" date="2020" name="IScience">
        <title>Genome Sequencing of the Endangered Kingdonia uniflora (Circaeasteraceae, Ranunculales) Reveals Potential Mechanisms of Evolutionary Specialization.</title>
        <authorList>
            <person name="Sun Y."/>
            <person name="Deng T."/>
            <person name="Zhang A."/>
            <person name="Moore M.J."/>
            <person name="Landis J.B."/>
            <person name="Lin N."/>
            <person name="Zhang H."/>
            <person name="Zhang X."/>
            <person name="Huang J."/>
            <person name="Zhang X."/>
            <person name="Sun H."/>
            <person name="Wang H."/>
        </authorList>
    </citation>
    <scope>NUCLEOTIDE SEQUENCE [LARGE SCALE GENOMIC DNA]</scope>
    <source>
        <strain evidence="7">TB1705</strain>
        <tissue evidence="7">Leaf</tissue>
    </source>
</reference>
<accession>A0A7J7MNP5</accession>